<accession>A0AAX4P6X5</accession>
<feature type="region of interest" description="Disordered" evidence="1">
    <location>
        <begin position="51"/>
        <end position="71"/>
    </location>
</feature>
<reference evidence="2 3" key="1">
    <citation type="submission" date="2024-03" db="EMBL/GenBank/DDBJ databases">
        <title>Complete genome sequence of the green alga Chloropicon roscoffensis RCC1871.</title>
        <authorList>
            <person name="Lemieux C."/>
            <person name="Pombert J.-F."/>
            <person name="Otis C."/>
            <person name="Turmel M."/>
        </authorList>
    </citation>
    <scope>NUCLEOTIDE SEQUENCE [LARGE SCALE GENOMIC DNA]</scope>
    <source>
        <strain evidence="2 3">RCC1871</strain>
    </source>
</reference>
<name>A0AAX4P6X5_9CHLO</name>
<feature type="compositionally biased region" description="Basic and acidic residues" evidence="1">
    <location>
        <begin position="355"/>
        <end position="367"/>
    </location>
</feature>
<gene>
    <name evidence="2" type="ORF">HKI87_04g33200</name>
</gene>
<feature type="compositionally biased region" description="Polar residues" evidence="1">
    <location>
        <begin position="51"/>
        <end position="65"/>
    </location>
</feature>
<evidence type="ECO:0000313" key="2">
    <source>
        <dbReference type="EMBL" id="WZN61785.1"/>
    </source>
</evidence>
<keyword evidence="3" id="KW-1185">Reference proteome</keyword>
<dbReference type="AlphaFoldDB" id="A0AAX4P6X5"/>
<dbReference type="Proteomes" id="UP001472866">
    <property type="component" value="Chromosome 04"/>
</dbReference>
<sequence length="514" mass="54770">MEAGAGGRGGAFANAPPAAALGPEALHGLEFAHRQVGLLLDAMTRAIQRSNTTVSAGSSANTTPQKGDRHEGKVLQLARKFDGTPQDGGYLQYHQSRSPFGRRRDAADEREALLGIRSKLEVLQQRLESFISFPSAPSPAQASSAKPRDHLAEIDEARDELLWLALRKVDVVVRERTVLEAVIGFTRSGTIELEDGMDDLEHPIDTRDEEEKEREREDVVSLIHGASSLIWREKGQVETPSQGSEVGQLEDLGVAAGEGMPAAMASPGLKAAPRSPRRRIEWPESRQQQKQGKNKEGSPVSVLDASDVFAEKLAIDAALAPSVAVSLPLWPRRIEAGGTAGGSPIHPSKLSGDATARERARKERGEVERVEEEGDLVEEAGGEVGRGVFRLAFGLCKIGFRLAFRTVLVVAGASAVATVGAAKTPQIARAARAGWEGTSQVVRSRALVPLSKRLGELKSARTGRRAAMAAALKSGRTVAGVRAAGSSRRRIVAELPTVTVAEREATPSVLVGRG</sequence>
<dbReference type="EMBL" id="CP151504">
    <property type="protein sequence ID" value="WZN61785.1"/>
    <property type="molecule type" value="Genomic_DNA"/>
</dbReference>
<feature type="region of interest" description="Disordered" evidence="1">
    <location>
        <begin position="194"/>
        <end position="217"/>
    </location>
</feature>
<feature type="region of interest" description="Disordered" evidence="1">
    <location>
        <begin position="337"/>
        <end position="367"/>
    </location>
</feature>
<organism evidence="2 3">
    <name type="scientific">Chloropicon roscoffensis</name>
    <dbReference type="NCBI Taxonomy" id="1461544"/>
    <lineage>
        <taxon>Eukaryota</taxon>
        <taxon>Viridiplantae</taxon>
        <taxon>Chlorophyta</taxon>
        <taxon>Chloropicophyceae</taxon>
        <taxon>Chloropicales</taxon>
        <taxon>Chloropicaceae</taxon>
        <taxon>Chloropicon</taxon>
    </lineage>
</organism>
<protein>
    <submittedName>
        <fullName evidence="2">Uncharacterized protein</fullName>
    </submittedName>
</protein>
<proteinExistence type="predicted"/>
<evidence type="ECO:0000313" key="3">
    <source>
        <dbReference type="Proteomes" id="UP001472866"/>
    </source>
</evidence>
<evidence type="ECO:0000256" key="1">
    <source>
        <dbReference type="SAM" id="MobiDB-lite"/>
    </source>
</evidence>